<dbReference type="PANTHER" id="PTHR42812:SF12">
    <property type="entry name" value="BETA-XYLOSIDASE-RELATED"/>
    <property type="match status" value="1"/>
</dbReference>
<dbReference type="Pfam" id="PF04616">
    <property type="entry name" value="Glyco_hydro_43"/>
    <property type="match status" value="1"/>
</dbReference>
<dbReference type="InterPro" id="IPR023296">
    <property type="entry name" value="Glyco_hydro_beta-prop_sf"/>
</dbReference>
<dbReference type="InterPro" id="IPR051795">
    <property type="entry name" value="Glycosyl_Hydrlase_43"/>
</dbReference>
<dbReference type="SUPFAM" id="SSF49899">
    <property type="entry name" value="Concanavalin A-like lectins/glucanases"/>
    <property type="match status" value="1"/>
</dbReference>
<evidence type="ECO:0000313" key="8">
    <source>
        <dbReference type="EMBL" id="AXR06977.1"/>
    </source>
</evidence>
<gene>
    <name evidence="8" type="ORF">D0Y50_11810</name>
</gene>
<protein>
    <submittedName>
        <fullName evidence="8">Glycoside hydrolase family 43 protein</fullName>
    </submittedName>
</protein>
<dbReference type="PANTHER" id="PTHR42812">
    <property type="entry name" value="BETA-XYLOSIDASE"/>
    <property type="match status" value="1"/>
</dbReference>
<dbReference type="KEGG" id="salm:D0Y50_11810"/>
<dbReference type="Pfam" id="PF17851">
    <property type="entry name" value="GH43_C2"/>
    <property type="match status" value="1"/>
</dbReference>
<evidence type="ECO:0000256" key="5">
    <source>
        <dbReference type="PIRSR" id="PIRSR606710-2"/>
    </source>
</evidence>
<dbReference type="Proteomes" id="UP000262073">
    <property type="component" value="Chromosome"/>
</dbReference>
<dbReference type="GO" id="GO:0004553">
    <property type="term" value="F:hydrolase activity, hydrolyzing O-glycosyl compounds"/>
    <property type="evidence" value="ECO:0007669"/>
    <property type="project" value="InterPro"/>
</dbReference>
<keyword evidence="3 6" id="KW-0326">Glycosidase</keyword>
<dbReference type="Gene3D" id="2.115.10.20">
    <property type="entry name" value="Glycosyl hydrolase domain, family 43"/>
    <property type="match status" value="1"/>
</dbReference>
<evidence type="ECO:0000313" key="9">
    <source>
        <dbReference type="Proteomes" id="UP000262073"/>
    </source>
</evidence>
<dbReference type="GO" id="GO:0005975">
    <property type="term" value="P:carbohydrate metabolic process"/>
    <property type="evidence" value="ECO:0007669"/>
    <property type="project" value="InterPro"/>
</dbReference>
<keyword evidence="9" id="KW-1185">Reference proteome</keyword>
<sequence length="565" mass="62071">MQRATKYGPIRLKRWRHNILPNSRASMMSGLCILMVVVGLLAAPGLAHAQAINPFTAARDTAQPVTYTNPIIPGFYSDPSVVRVGDDYYLTTSTFEYFPALPIFHSRDLVNWQQIGHVVERPEQLPEGVDIYAPTLRFHDGTFYLITTNINRGGNVIMHAQNPAGPWSDAVWIDLPGIDPDLFFDDDGKVYSIGSDFELAQINPQTGEIISRSGPVWATTGGRYAEAPHLYKKDGWYYLLAAEGGTEEAHSVTIARSHKISGPYYSNPANPILTHVNRAGQQNPIQGVGHGDLVEDHTGRWWLLFHGYRTVIEGGVHHTLGRETMLAPVSWPAFGWPQINGNGTVTPTMQTATLPLKPIATAARSTDFTAPLGLAWNYVQYPAPERYRLDEQAGTLTLNATAGVLENPGSQPTFIGQRVTDPYFTATATLTFTPAAHEQAGLTLLNNGAHFDIMLVNVAGEINAQAILRFGEVEHRSKAVPLAGDTTNLVIKGRRDHYEFGVIEDNQYQKLETVSARYISSETVGGFTGTYIGLYTVSPHSLPTPAIYSKFTYTKDQESATVSDD</sequence>
<accession>A0A346NN70</accession>
<feature type="active site" description="Proton acceptor" evidence="4">
    <location>
        <position position="78"/>
    </location>
</feature>
<dbReference type="InterPro" id="IPR013320">
    <property type="entry name" value="ConA-like_dom_sf"/>
</dbReference>
<name>A0A346NN70_9ALTE</name>
<feature type="site" description="Important for catalytic activity, responsible for pKa modulation of the active site Glu and correct orientation of both the proton donor and substrate" evidence="5">
    <location>
        <position position="179"/>
    </location>
</feature>
<dbReference type="InterPro" id="IPR041542">
    <property type="entry name" value="GH43_C2"/>
</dbReference>
<evidence type="ECO:0000256" key="2">
    <source>
        <dbReference type="ARBA" id="ARBA00022801"/>
    </source>
</evidence>
<keyword evidence="2 6" id="KW-0378">Hydrolase</keyword>
<dbReference type="Gene3D" id="2.60.120.200">
    <property type="match status" value="1"/>
</dbReference>
<feature type="domain" description="Beta-xylosidase C-terminal Concanavalin A-like" evidence="7">
    <location>
        <begin position="367"/>
        <end position="554"/>
    </location>
</feature>
<reference evidence="8 9" key="1">
    <citation type="submission" date="2018-08" db="EMBL/GenBank/DDBJ databases">
        <title>Salinimonas sediminis sp. nov., a piezophilic bacterium isolated from a deep-sea sediment sample from the New Britain Trench.</title>
        <authorList>
            <person name="Cao J."/>
        </authorList>
    </citation>
    <scope>NUCLEOTIDE SEQUENCE [LARGE SCALE GENOMIC DNA]</scope>
    <source>
        <strain evidence="8 9">N102</strain>
    </source>
</reference>
<evidence type="ECO:0000256" key="1">
    <source>
        <dbReference type="ARBA" id="ARBA00009865"/>
    </source>
</evidence>
<evidence type="ECO:0000256" key="6">
    <source>
        <dbReference type="RuleBase" id="RU361187"/>
    </source>
</evidence>
<dbReference type="EMBL" id="CP031769">
    <property type="protein sequence ID" value="AXR06977.1"/>
    <property type="molecule type" value="Genomic_DNA"/>
</dbReference>
<dbReference type="CDD" id="cd18617">
    <property type="entry name" value="GH43_XynB-like"/>
    <property type="match status" value="1"/>
</dbReference>
<dbReference type="OrthoDB" id="9801455at2"/>
<evidence type="ECO:0000259" key="7">
    <source>
        <dbReference type="Pfam" id="PF17851"/>
    </source>
</evidence>
<dbReference type="InterPro" id="IPR006710">
    <property type="entry name" value="Glyco_hydro_43"/>
</dbReference>
<evidence type="ECO:0000256" key="3">
    <source>
        <dbReference type="ARBA" id="ARBA00023295"/>
    </source>
</evidence>
<dbReference type="AlphaFoldDB" id="A0A346NN70"/>
<evidence type="ECO:0000256" key="4">
    <source>
        <dbReference type="PIRSR" id="PIRSR606710-1"/>
    </source>
</evidence>
<feature type="active site" description="Proton donor" evidence="4">
    <location>
        <position position="226"/>
    </location>
</feature>
<proteinExistence type="inferred from homology"/>
<dbReference type="SUPFAM" id="SSF75005">
    <property type="entry name" value="Arabinanase/levansucrase/invertase"/>
    <property type="match status" value="1"/>
</dbReference>
<organism evidence="8 9">
    <name type="scientific">Salinimonas sediminis</name>
    <dbReference type="NCBI Taxonomy" id="2303538"/>
    <lineage>
        <taxon>Bacteria</taxon>
        <taxon>Pseudomonadati</taxon>
        <taxon>Pseudomonadota</taxon>
        <taxon>Gammaproteobacteria</taxon>
        <taxon>Alteromonadales</taxon>
        <taxon>Alteromonadaceae</taxon>
        <taxon>Alteromonas/Salinimonas group</taxon>
        <taxon>Salinimonas</taxon>
    </lineage>
</organism>
<comment type="similarity">
    <text evidence="1 6">Belongs to the glycosyl hydrolase 43 family.</text>
</comment>